<sequence length="790" mass="82583">MSDQYLEAGFDPQGLKMSAIRNILNKHSVDFPSNAKKSELLGILQRGVLDQASKLRKEAKKQKRVKADGRDIEVVPAGVSAIGERTRARTPKAAERTRPALVKRDTKDEVVVKAAPAAAEAIAKAPAAAPIAKAPSAVPIARVPVTPIAKAKTISKAPVTPVTKAASVSKGPPTPLSRPLLPTIAKGPSTPIGKAPSTPIAKAAVAPAAAVRAPTVAAKVSSKSTTKVSSGTDAVDKTKRKSKKIKREQLAAAAAATESPPPKSTMDKAVAVKAGAKRKLSDAEAEGGKGAAVDSGDEEFYTPAKARINEAQRQRMAAQRGAAAADDKPRKHVTAHATKERVKAAAGNFSDENPFQSSPETARKRRRKATDATQAAAEGAPVTPLGALRKSQVSDLSFKVALPRAAPAAAAAPAPEPVEDEEGMDLDLDQHEDLAEAEQLPQSHVGDLVAQFQQQQEQQAEVAELPARDLSGPPKFSLAPPLASAPSARFTMTPDALRQLASSSAHPAPPPAQPPHHRRATTNQIHRLPPVAPRIAVAPRNPMAPRIARAGAGDSDGDSDGDLQRRRVATLRQHVEGAREGRHSRRSSVASTISEARGATGIPSRAMAHGSGGSSAQFKRRRRGGGTLRAVASWVGVAAAALAAWRTHEQWALGFGNARAELAFQAPPAGSVLAVAEAPPAAGSAVGDQIRYWAQYARAAVVAEPLSCPEHAECAPFVPLHAWRAAVPGPRDQWVVGAANQRRAVAVQCDAGHVISFPALAPRWVPRVPACVRDASAELRVRVLADALVA</sequence>
<organism evidence="1 2">
    <name type="scientific">Coemansia furcata</name>
    <dbReference type="NCBI Taxonomy" id="417177"/>
    <lineage>
        <taxon>Eukaryota</taxon>
        <taxon>Fungi</taxon>
        <taxon>Fungi incertae sedis</taxon>
        <taxon>Zoopagomycota</taxon>
        <taxon>Kickxellomycotina</taxon>
        <taxon>Kickxellomycetes</taxon>
        <taxon>Kickxellales</taxon>
        <taxon>Kickxellaceae</taxon>
        <taxon>Coemansia</taxon>
    </lineage>
</organism>
<evidence type="ECO:0000313" key="1">
    <source>
        <dbReference type="EMBL" id="KAJ2804173.1"/>
    </source>
</evidence>
<gene>
    <name evidence="1" type="primary">SRC1_1</name>
    <name evidence="1" type="ORF">H4S07_004290</name>
</gene>
<reference evidence="1" key="1">
    <citation type="submission" date="2022-07" db="EMBL/GenBank/DDBJ databases">
        <title>Phylogenomic reconstructions and comparative analyses of Kickxellomycotina fungi.</title>
        <authorList>
            <person name="Reynolds N.K."/>
            <person name="Stajich J.E."/>
            <person name="Barry K."/>
            <person name="Grigoriev I.V."/>
            <person name="Crous P."/>
            <person name="Smith M.E."/>
        </authorList>
    </citation>
    <scope>NUCLEOTIDE SEQUENCE</scope>
    <source>
        <strain evidence="1">CBS 102833</strain>
    </source>
</reference>
<name>A0ACC1LAA6_9FUNG</name>
<comment type="caution">
    <text evidence="1">The sequence shown here is derived from an EMBL/GenBank/DDBJ whole genome shotgun (WGS) entry which is preliminary data.</text>
</comment>
<feature type="non-terminal residue" evidence="1">
    <location>
        <position position="790"/>
    </location>
</feature>
<accession>A0ACC1LAA6</accession>
<proteinExistence type="predicted"/>
<dbReference type="EMBL" id="JANBUP010001681">
    <property type="protein sequence ID" value="KAJ2804173.1"/>
    <property type="molecule type" value="Genomic_DNA"/>
</dbReference>
<dbReference type="Proteomes" id="UP001140096">
    <property type="component" value="Unassembled WGS sequence"/>
</dbReference>
<keyword evidence="2" id="KW-1185">Reference proteome</keyword>
<evidence type="ECO:0000313" key="2">
    <source>
        <dbReference type="Proteomes" id="UP001140096"/>
    </source>
</evidence>
<protein>
    <submittedName>
        <fullName evidence="1">Inner nuclear membrane protein enriched at telomere/subtelomere region</fullName>
    </submittedName>
</protein>